<dbReference type="PROSITE" id="PS51257">
    <property type="entry name" value="PROKAR_LIPOPROTEIN"/>
    <property type="match status" value="1"/>
</dbReference>
<keyword evidence="3" id="KW-1185">Reference proteome</keyword>
<reference evidence="2" key="1">
    <citation type="submission" date="2019-06" db="EMBL/GenBank/DDBJ databases">
        <title>Complete genome sequence of Methylogaea oryzae strain JCM16910.</title>
        <authorList>
            <person name="Asakawa S."/>
        </authorList>
    </citation>
    <scope>NUCLEOTIDE SEQUENCE</scope>
    <source>
        <strain evidence="2">E10</strain>
    </source>
</reference>
<feature type="signal peptide" evidence="1">
    <location>
        <begin position="1"/>
        <end position="17"/>
    </location>
</feature>
<gene>
    <name evidence="2" type="ORF">MoryE10_20310</name>
</gene>
<dbReference type="GO" id="GO:0005506">
    <property type="term" value="F:iron ion binding"/>
    <property type="evidence" value="ECO:0007669"/>
    <property type="project" value="InterPro"/>
</dbReference>
<evidence type="ECO:0000313" key="3">
    <source>
        <dbReference type="Proteomes" id="UP000824988"/>
    </source>
</evidence>
<sequence>MRLACLLTLLLFVTACSTDRKPEPPVSQPAASAAAPAPAYAAATEPADTGLPAMHAIHNNRLQQAMDRINTLVYRQMRDEVNASVETRQQTQEVAKTASELSGTVEAIIATLPALRLNPGDQATFRALADKLRLYAKQMEEQANWNQIHAIPATMDAITSTCTSCHTLFRKNRSILEKCSDPNYTC</sequence>
<dbReference type="EMBL" id="AP019782">
    <property type="protein sequence ID" value="BBL71425.1"/>
    <property type="molecule type" value="Genomic_DNA"/>
</dbReference>
<organism evidence="2 3">
    <name type="scientific">Methylogaea oryzae</name>
    <dbReference type="NCBI Taxonomy" id="1295382"/>
    <lineage>
        <taxon>Bacteria</taxon>
        <taxon>Pseudomonadati</taxon>
        <taxon>Pseudomonadota</taxon>
        <taxon>Gammaproteobacteria</taxon>
        <taxon>Methylococcales</taxon>
        <taxon>Methylococcaceae</taxon>
        <taxon>Methylogaea</taxon>
    </lineage>
</organism>
<proteinExistence type="predicted"/>
<keyword evidence="1" id="KW-0732">Signal</keyword>
<accession>A0A8D4VS90</accession>
<dbReference type="AlphaFoldDB" id="A0A8D4VS90"/>
<dbReference type="KEGG" id="moz:MoryE10_20310"/>
<feature type="chain" id="PRO_5034421248" description="Cytochrome C" evidence="1">
    <location>
        <begin position="18"/>
        <end position="186"/>
    </location>
</feature>
<dbReference type="GO" id="GO:0009055">
    <property type="term" value="F:electron transfer activity"/>
    <property type="evidence" value="ECO:0007669"/>
    <property type="project" value="InterPro"/>
</dbReference>
<evidence type="ECO:0000256" key="1">
    <source>
        <dbReference type="SAM" id="SignalP"/>
    </source>
</evidence>
<dbReference type="InterPro" id="IPR002321">
    <property type="entry name" value="Cyt_c_II"/>
</dbReference>
<protein>
    <recommendedName>
        <fullName evidence="4">Cytochrome C</fullName>
    </recommendedName>
</protein>
<dbReference type="RefSeq" id="WP_221046978.1">
    <property type="nucleotide sequence ID" value="NZ_AP019782.1"/>
</dbReference>
<evidence type="ECO:0008006" key="4">
    <source>
        <dbReference type="Google" id="ProtNLM"/>
    </source>
</evidence>
<dbReference type="GO" id="GO:0020037">
    <property type="term" value="F:heme binding"/>
    <property type="evidence" value="ECO:0007669"/>
    <property type="project" value="InterPro"/>
</dbReference>
<name>A0A8D4VS90_9GAMM</name>
<dbReference type="PROSITE" id="PS51009">
    <property type="entry name" value="CYTCII"/>
    <property type="match status" value="1"/>
</dbReference>
<evidence type="ECO:0000313" key="2">
    <source>
        <dbReference type="EMBL" id="BBL71425.1"/>
    </source>
</evidence>
<dbReference type="Proteomes" id="UP000824988">
    <property type="component" value="Chromosome"/>
</dbReference>